<dbReference type="OrthoDB" id="1848500at2759"/>
<dbReference type="AlphaFoldDB" id="A0A9Q0KTA4"/>
<dbReference type="Pfam" id="PF24118">
    <property type="entry name" value="DUF7392"/>
    <property type="match status" value="1"/>
</dbReference>
<keyword evidence="3" id="KW-1185">Reference proteome</keyword>
<organism evidence="2 3">
    <name type="scientific">Protea cynaroides</name>
    <dbReference type="NCBI Taxonomy" id="273540"/>
    <lineage>
        <taxon>Eukaryota</taxon>
        <taxon>Viridiplantae</taxon>
        <taxon>Streptophyta</taxon>
        <taxon>Embryophyta</taxon>
        <taxon>Tracheophyta</taxon>
        <taxon>Spermatophyta</taxon>
        <taxon>Magnoliopsida</taxon>
        <taxon>Proteales</taxon>
        <taxon>Proteaceae</taxon>
        <taxon>Protea</taxon>
    </lineage>
</organism>
<name>A0A9Q0KTA4_9MAGN</name>
<evidence type="ECO:0000313" key="3">
    <source>
        <dbReference type="Proteomes" id="UP001141806"/>
    </source>
</evidence>
<accession>A0A9Q0KTA4</accession>
<dbReference type="Proteomes" id="UP001141806">
    <property type="component" value="Unassembled WGS sequence"/>
</dbReference>
<dbReference type="EMBL" id="JAMYWD010000003">
    <property type="protein sequence ID" value="KAJ4976307.1"/>
    <property type="molecule type" value="Genomic_DNA"/>
</dbReference>
<gene>
    <name evidence="2" type="ORF">NE237_001413</name>
</gene>
<evidence type="ECO:0000259" key="1">
    <source>
        <dbReference type="Pfam" id="PF24118"/>
    </source>
</evidence>
<dbReference type="PANTHER" id="PTHR38226:SF3">
    <property type="entry name" value="(WILD MALAYSIAN BANANA) HYPOTHETICAL PROTEIN"/>
    <property type="match status" value="1"/>
</dbReference>
<evidence type="ECO:0000313" key="2">
    <source>
        <dbReference type="EMBL" id="KAJ4976307.1"/>
    </source>
</evidence>
<feature type="domain" description="DUF7392" evidence="1">
    <location>
        <begin position="97"/>
        <end position="210"/>
    </location>
</feature>
<sequence>MSCFVPFDSKNLEISFFVFRPMVVFTDELIEALKHLSVCSESLGCVYSSIFKSIHGNMIIWYGAWMKKSDEKKKLLHETLLSKLHHVSSMAILVDNSFFNAYAGESKTGFPASKISTGDTILVNTMDLRSKGFDDNLPYLCLALFKSYFLKMEGVASGVCFQCEEKPRVACLYVWKSLQACYSWLLNSDYISTIQLYLEPFSPNVKYDIFKVVYVNREDEFNVEFFLPKEVEIRGGTEDEGQQKHDQFERVVLNSVK</sequence>
<dbReference type="InterPro" id="IPR055816">
    <property type="entry name" value="DUF7392"/>
</dbReference>
<comment type="caution">
    <text evidence="2">The sequence shown here is derived from an EMBL/GenBank/DDBJ whole genome shotgun (WGS) entry which is preliminary data.</text>
</comment>
<reference evidence="2" key="1">
    <citation type="journal article" date="2023" name="Plant J.">
        <title>The genome of the king protea, Protea cynaroides.</title>
        <authorList>
            <person name="Chang J."/>
            <person name="Duong T.A."/>
            <person name="Schoeman C."/>
            <person name="Ma X."/>
            <person name="Roodt D."/>
            <person name="Barker N."/>
            <person name="Li Z."/>
            <person name="Van de Peer Y."/>
            <person name="Mizrachi E."/>
        </authorList>
    </citation>
    <scope>NUCLEOTIDE SEQUENCE</scope>
    <source>
        <tissue evidence="2">Young leaves</tissue>
    </source>
</reference>
<protein>
    <recommendedName>
        <fullName evidence="1">DUF7392 domain-containing protein</fullName>
    </recommendedName>
</protein>
<proteinExistence type="predicted"/>
<dbReference type="PANTHER" id="PTHR38226">
    <property type="entry name" value="(WILD MALAYSIAN BANANA) HYPOTHETICAL PROTEIN"/>
    <property type="match status" value="1"/>
</dbReference>